<sequence>MEHKSRIIIPLQSAESRYFKEDKRGGGRGTGRRCNAVEYIAKPPGGTVRVSNSAVTVSGSDALLLTALVKAT</sequence>
<accession>A0AAV4CWL5</accession>
<comment type="caution">
    <text evidence="1">The sequence shown here is derived from an EMBL/GenBank/DDBJ whole genome shotgun (WGS) entry which is preliminary data.</text>
</comment>
<gene>
    <name evidence="1" type="ORF">PoB_006259600</name>
</gene>
<evidence type="ECO:0000313" key="1">
    <source>
        <dbReference type="EMBL" id="GFO36091.1"/>
    </source>
</evidence>
<dbReference type="Proteomes" id="UP000735302">
    <property type="component" value="Unassembled WGS sequence"/>
</dbReference>
<evidence type="ECO:0000313" key="2">
    <source>
        <dbReference type="Proteomes" id="UP000735302"/>
    </source>
</evidence>
<dbReference type="AlphaFoldDB" id="A0AAV4CWL5"/>
<reference evidence="1 2" key="1">
    <citation type="journal article" date="2021" name="Elife">
        <title>Chloroplast acquisition without the gene transfer in kleptoplastic sea slugs, Plakobranchus ocellatus.</title>
        <authorList>
            <person name="Maeda T."/>
            <person name="Takahashi S."/>
            <person name="Yoshida T."/>
            <person name="Shimamura S."/>
            <person name="Takaki Y."/>
            <person name="Nagai Y."/>
            <person name="Toyoda A."/>
            <person name="Suzuki Y."/>
            <person name="Arimoto A."/>
            <person name="Ishii H."/>
            <person name="Satoh N."/>
            <person name="Nishiyama T."/>
            <person name="Hasebe M."/>
            <person name="Maruyama T."/>
            <person name="Minagawa J."/>
            <person name="Obokata J."/>
            <person name="Shigenobu S."/>
        </authorList>
    </citation>
    <scope>NUCLEOTIDE SEQUENCE [LARGE SCALE GENOMIC DNA]</scope>
</reference>
<protein>
    <submittedName>
        <fullName evidence="1">Uncharacterized protein</fullName>
    </submittedName>
</protein>
<organism evidence="1 2">
    <name type="scientific">Plakobranchus ocellatus</name>
    <dbReference type="NCBI Taxonomy" id="259542"/>
    <lineage>
        <taxon>Eukaryota</taxon>
        <taxon>Metazoa</taxon>
        <taxon>Spiralia</taxon>
        <taxon>Lophotrochozoa</taxon>
        <taxon>Mollusca</taxon>
        <taxon>Gastropoda</taxon>
        <taxon>Heterobranchia</taxon>
        <taxon>Euthyneura</taxon>
        <taxon>Panpulmonata</taxon>
        <taxon>Sacoglossa</taxon>
        <taxon>Placobranchoidea</taxon>
        <taxon>Plakobranchidae</taxon>
        <taxon>Plakobranchus</taxon>
    </lineage>
</organism>
<dbReference type="EMBL" id="BLXT01007044">
    <property type="protein sequence ID" value="GFO36091.1"/>
    <property type="molecule type" value="Genomic_DNA"/>
</dbReference>
<keyword evidence="2" id="KW-1185">Reference proteome</keyword>
<proteinExistence type="predicted"/>
<name>A0AAV4CWL5_9GAST</name>